<evidence type="ECO:0008006" key="4">
    <source>
        <dbReference type="Google" id="ProtNLM"/>
    </source>
</evidence>
<dbReference type="EMBL" id="JAVRIB010000001">
    <property type="protein sequence ID" value="MDT0633487.1"/>
    <property type="molecule type" value="Genomic_DNA"/>
</dbReference>
<name>A0ABU3BW38_9GAMM</name>
<reference evidence="2 3" key="1">
    <citation type="submission" date="2023-09" db="EMBL/GenBank/DDBJ databases">
        <authorList>
            <person name="Rey-Velasco X."/>
        </authorList>
    </citation>
    <scope>NUCLEOTIDE SEQUENCE [LARGE SCALE GENOMIC DNA]</scope>
    <source>
        <strain evidence="2 3">W335</strain>
    </source>
</reference>
<feature type="signal peptide" evidence="1">
    <location>
        <begin position="1"/>
        <end position="21"/>
    </location>
</feature>
<feature type="chain" id="PRO_5046432663" description="Delta-60 repeat domain-containing protein" evidence="1">
    <location>
        <begin position="22"/>
        <end position="540"/>
    </location>
</feature>
<evidence type="ECO:0000313" key="2">
    <source>
        <dbReference type="EMBL" id="MDT0633487.1"/>
    </source>
</evidence>
<accession>A0ABU3BW38</accession>
<evidence type="ECO:0000256" key="1">
    <source>
        <dbReference type="SAM" id="SignalP"/>
    </source>
</evidence>
<gene>
    <name evidence="2" type="ORF">RM532_00805</name>
</gene>
<organism evidence="2 3">
    <name type="scientific">Spectribacter hydrogenoxidans</name>
    <dbReference type="NCBI Taxonomy" id="3075608"/>
    <lineage>
        <taxon>Bacteria</taxon>
        <taxon>Pseudomonadati</taxon>
        <taxon>Pseudomonadota</taxon>
        <taxon>Gammaproteobacteria</taxon>
        <taxon>Salinisphaerales</taxon>
        <taxon>Salinisphaeraceae</taxon>
        <taxon>Spectribacter</taxon>
    </lineage>
</organism>
<dbReference type="Proteomes" id="UP001251857">
    <property type="component" value="Unassembled WGS sequence"/>
</dbReference>
<evidence type="ECO:0000313" key="3">
    <source>
        <dbReference type="Proteomes" id="UP001251857"/>
    </source>
</evidence>
<dbReference type="RefSeq" id="WP_311651196.1">
    <property type="nucleotide sequence ID" value="NZ_JAVRIB010000001.1"/>
</dbReference>
<keyword evidence="1" id="KW-0732">Signal</keyword>
<keyword evidence="3" id="KW-1185">Reference proteome</keyword>
<sequence>MNMTHLGRGAAAIVLPTFLFACGGSGGGGGQTPQDPPPQFTVVDNDTTQANGINGIVHADDGSVYAIGVSDQADQRTVILGYNADGSVNTDFGTDGVLSLNVRAASQGAGTVSSGDEQGFGIVEMADGDLVIVVNAADANGDDTVDPPVAEGRSVYLFRLDVENSFAVETEFGDDGGVDGLLAGAQEVVFATANADNDNYETATGFFPRDAASDLVLDTSGDSERLVILGAGSAPVGADAPDQDRYVARVTAANGMADMSFNAGAAHHFTTPRGENSGDNVRRGFVEDDGSIMSAGYTNFGGSLGNHIILIKLNEDGTQEDGFGNFIFPADGPAGIAEPGIAVFNPFVDSAGFAEAYAAVRQPNSGNYITTGYGAANSGVDSIPAEGPLSDYAPTEEQDVVTFRLSGGTEIDTGYGRPGAAGTQAIQSEDDSVFAGDVEADLLRPEERGRDMVVLPDDRSIHVGYFGGVPALYVFTADGQLDTSVDDDGLILLPHNGTPQITEQFFTAELSADNTRLAVGTRGIDDAGARVVIVDLEPEE</sequence>
<protein>
    <recommendedName>
        <fullName evidence="4">Delta-60 repeat domain-containing protein</fullName>
    </recommendedName>
</protein>
<comment type="caution">
    <text evidence="2">The sequence shown here is derived from an EMBL/GenBank/DDBJ whole genome shotgun (WGS) entry which is preliminary data.</text>
</comment>
<proteinExistence type="predicted"/>